<keyword evidence="1" id="KW-0175">Coiled coil</keyword>
<proteinExistence type="predicted"/>
<reference evidence="3 4" key="3">
    <citation type="submission" date="2020-02" db="EMBL/GenBank/DDBJ databases">
        <title>Newly sequenced genome of strain CSTR1 showed variability in Candidatus Kuenenia stuttgartiensis genomes.</title>
        <authorList>
            <person name="Ding C."/>
            <person name="Adrian L."/>
        </authorList>
    </citation>
    <scope>NUCLEOTIDE SEQUENCE [LARGE SCALE GENOMIC DNA]</scope>
    <source>
        <strain evidence="3 4">CSTR1</strain>
    </source>
</reference>
<evidence type="ECO:0000256" key="1">
    <source>
        <dbReference type="SAM" id="Coils"/>
    </source>
</evidence>
<gene>
    <name evidence="3" type="ORF">KsCSTR_12150</name>
    <name evidence="2" type="ORF">kustd1309</name>
</gene>
<reference evidence="2" key="1">
    <citation type="journal article" date="2006" name="Nature">
        <title>Deciphering the evolution and metabolism of an anammox bacterium from a community genome.</title>
        <authorList>
            <person name="Strous M."/>
            <person name="Pelletier E."/>
            <person name="Mangenot S."/>
            <person name="Rattei T."/>
            <person name="Lehner A."/>
            <person name="Taylor M.W."/>
            <person name="Horn M."/>
            <person name="Daims H."/>
            <person name="Bartol-Mavel D."/>
            <person name="Wincker P."/>
            <person name="Barbe V."/>
            <person name="Fonknechten N."/>
            <person name="Vallenet D."/>
            <person name="Segurens B."/>
            <person name="Schenowitz-Truong C."/>
            <person name="Medigue C."/>
            <person name="Collingro A."/>
            <person name="Snel B."/>
            <person name="Dutilh B.E."/>
            <person name="OpDenCamp H.J.M."/>
            <person name="vanDerDrift C."/>
            <person name="Cirpus I."/>
            <person name="vanDePas-Schoonen K.T."/>
            <person name="Harhangi H.R."/>
            <person name="vanNiftrik L."/>
            <person name="Schmid M."/>
            <person name="Keltjens J."/>
            <person name="vanDeVossenberg J."/>
            <person name="Kartal B."/>
            <person name="Meier H."/>
            <person name="Frishman D."/>
            <person name="Huynen M.A."/>
            <person name="Mewes H."/>
            <person name="Weissenbach J."/>
            <person name="Jetten M.S.M."/>
            <person name="Wagner M."/>
            <person name="LePaslier D."/>
        </authorList>
    </citation>
    <scope>NUCLEOTIDE SEQUENCE</scope>
</reference>
<dbReference type="Proteomes" id="UP000501926">
    <property type="component" value="Chromosome"/>
</dbReference>
<name>Q1PYA1_KUEST</name>
<dbReference type="SUPFAM" id="SSF58113">
    <property type="entry name" value="Apolipoprotein A-I"/>
    <property type="match status" value="1"/>
</dbReference>
<reference evidence="2" key="2">
    <citation type="submission" date="2006-01" db="EMBL/GenBank/DDBJ databases">
        <authorList>
            <person name="Genoscope"/>
        </authorList>
    </citation>
    <scope>NUCLEOTIDE SEQUENCE</scope>
</reference>
<dbReference type="AlphaFoldDB" id="Q1PYA1"/>
<feature type="coiled-coil region" evidence="1">
    <location>
        <begin position="74"/>
        <end position="130"/>
    </location>
</feature>
<organism evidence="2">
    <name type="scientific">Kuenenia stuttgartiensis</name>
    <dbReference type="NCBI Taxonomy" id="174633"/>
    <lineage>
        <taxon>Bacteria</taxon>
        <taxon>Pseudomonadati</taxon>
        <taxon>Planctomycetota</taxon>
        <taxon>Candidatus Brocadiia</taxon>
        <taxon>Candidatus Brocadiales</taxon>
        <taxon>Candidatus Brocadiaceae</taxon>
        <taxon>Candidatus Kuenenia</taxon>
    </lineage>
</organism>
<evidence type="ECO:0000313" key="4">
    <source>
        <dbReference type="Proteomes" id="UP000501926"/>
    </source>
</evidence>
<sequence>MVFNGLLYQKGYKNMKRIGLMVALFVSMFFMTSCNKKTPEKGETKVSTEEVKRETGEALETKKTYLTQQKEKYQKDAESTLNYLSDKIKDLQAKAGQAGADTKAKYNEIIEGLQKKQGEAQDKLNELKLKSADAWEDVKSGMDAALESLKSSYNDAVSHFK</sequence>
<accession>Q1PYA1</accession>
<dbReference type="Gene3D" id="1.20.120.20">
    <property type="entry name" value="Apolipoprotein"/>
    <property type="match status" value="1"/>
</dbReference>
<evidence type="ECO:0000313" key="3">
    <source>
        <dbReference type="EMBL" id="QII10594.1"/>
    </source>
</evidence>
<dbReference type="EMBL" id="CT573072">
    <property type="protein sequence ID" value="CAJ72054.1"/>
    <property type="molecule type" value="Genomic_DNA"/>
</dbReference>
<evidence type="ECO:0000313" key="2">
    <source>
        <dbReference type="EMBL" id="CAJ72054.1"/>
    </source>
</evidence>
<protein>
    <submittedName>
        <fullName evidence="2">Uncharacterized protein</fullName>
    </submittedName>
</protein>
<dbReference type="EMBL" id="CP049055">
    <property type="protein sequence ID" value="QII10594.1"/>
    <property type="molecule type" value="Genomic_DNA"/>
</dbReference>